<sequence length="79" mass="9258">MKEKLYKLFLILMVSLSLGSGSLAQNEIRKLLEALSGTGDAQVVQELDEEEKQKESEEIRKKKNFLNYFQDIVYFQFHE</sequence>
<gene>
    <name evidence="2" type="ORF">CHLFYP18_00383</name>
</gene>
<feature type="chain" id="PRO_5039487947" evidence="1">
    <location>
        <begin position="25"/>
        <end position="79"/>
    </location>
</feature>
<keyword evidence="1" id="KW-0732">Signal</keyword>
<dbReference type="AlphaFoldDB" id="A0A6N3D3L4"/>
<organism evidence="2">
    <name type="scientific">Hungatella hathewayi</name>
    <dbReference type="NCBI Taxonomy" id="154046"/>
    <lineage>
        <taxon>Bacteria</taxon>
        <taxon>Bacillati</taxon>
        <taxon>Bacillota</taxon>
        <taxon>Clostridia</taxon>
        <taxon>Lachnospirales</taxon>
        <taxon>Lachnospiraceae</taxon>
        <taxon>Hungatella</taxon>
    </lineage>
</organism>
<dbReference type="RefSeq" id="WP_156832819.1">
    <property type="nucleotide sequence ID" value="NZ_CACRUH010000028.1"/>
</dbReference>
<accession>A0A6N3D3L4</accession>
<evidence type="ECO:0000313" key="2">
    <source>
        <dbReference type="EMBL" id="VYU23746.1"/>
    </source>
</evidence>
<reference evidence="2" key="1">
    <citation type="submission" date="2019-11" db="EMBL/GenBank/DDBJ databases">
        <authorList>
            <person name="Feng L."/>
        </authorList>
    </citation>
    <scope>NUCLEOTIDE SEQUENCE</scope>
    <source>
        <strain evidence="2">ChathewayiLFYP18</strain>
    </source>
</reference>
<proteinExistence type="predicted"/>
<evidence type="ECO:0000256" key="1">
    <source>
        <dbReference type="SAM" id="SignalP"/>
    </source>
</evidence>
<name>A0A6N3D3L4_9FIRM</name>
<dbReference type="EMBL" id="CACRUH010000028">
    <property type="protein sequence ID" value="VYU23746.1"/>
    <property type="molecule type" value="Genomic_DNA"/>
</dbReference>
<feature type="signal peptide" evidence="1">
    <location>
        <begin position="1"/>
        <end position="24"/>
    </location>
</feature>
<protein>
    <submittedName>
        <fullName evidence="2">Uncharacterized protein</fullName>
    </submittedName>
</protein>